<keyword evidence="3" id="KW-0808">Transferase</keyword>
<proteinExistence type="predicted"/>
<evidence type="ECO:0000259" key="1">
    <source>
        <dbReference type="Pfam" id="PF00534"/>
    </source>
</evidence>
<dbReference type="GO" id="GO:1901135">
    <property type="term" value="P:carbohydrate derivative metabolic process"/>
    <property type="evidence" value="ECO:0007669"/>
    <property type="project" value="UniProtKB-ARBA"/>
</dbReference>
<organism evidence="3 4">
    <name type="scientific">Atlantibacter hermannii NBRC 105704</name>
    <dbReference type="NCBI Taxonomy" id="1115512"/>
    <lineage>
        <taxon>Bacteria</taxon>
        <taxon>Pseudomonadati</taxon>
        <taxon>Pseudomonadota</taxon>
        <taxon>Gammaproteobacteria</taxon>
        <taxon>Enterobacterales</taxon>
        <taxon>Enterobacteriaceae</taxon>
        <taxon>Atlantibacter</taxon>
    </lineage>
</organism>
<name>H5V0Q4_ATLHE</name>
<dbReference type="SUPFAM" id="SSF53756">
    <property type="entry name" value="UDP-Glycosyltransferase/glycogen phosphorylase"/>
    <property type="match status" value="1"/>
</dbReference>
<sequence length="374" mass="42481">MLKVLHIYKTYYPDTFGGIEQVIYQLSEAGYKNGIESTVFSLSKKKSVDHMQLGNHTVYYARTNFEIASTPFSIYAITKFKELVKSADIIHYHFPYPYMDLLHFICGVKKPTVVSYHSDIVKQKTALKIYQPLMHRFLNSVDRIIASSPNYAKTSSILQRYIDKVAVIPYGLERSSYPVPSEEKLLYWKSLFKDKFFLFVGAFRYYKGLHILLDAAKNNDFNIVIVGSGDAENELKSLAQKLVLKNVHFVGAVSDEDKSALLTLCYCVVFPSHLRSEAFGISLAEGAMYGKPLISAEIGTGTSFINIHNETGVVVERNNPQALQDAMFKLISEPELAKHYGSNAYQRYLDFFTAEHMIQKYSAVYHELLSEATL</sequence>
<dbReference type="Pfam" id="PF00534">
    <property type="entry name" value="Glycos_transf_1"/>
    <property type="match status" value="1"/>
</dbReference>
<accession>H5V0Q4</accession>
<evidence type="ECO:0000259" key="2">
    <source>
        <dbReference type="Pfam" id="PF13439"/>
    </source>
</evidence>
<feature type="domain" description="Glycosyltransferase subfamily 4-like N-terminal" evidence="2">
    <location>
        <begin position="16"/>
        <end position="172"/>
    </location>
</feature>
<dbReference type="AlphaFoldDB" id="H5V0Q4"/>
<evidence type="ECO:0000313" key="3">
    <source>
        <dbReference type="EMBL" id="GAB51562.1"/>
    </source>
</evidence>
<dbReference type="PANTHER" id="PTHR12526">
    <property type="entry name" value="GLYCOSYLTRANSFERASE"/>
    <property type="match status" value="1"/>
</dbReference>
<dbReference type="eggNOG" id="COG0438">
    <property type="taxonomic scope" value="Bacteria"/>
</dbReference>
<dbReference type="Proteomes" id="UP000010297">
    <property type="component" value="Unassembled WGS sequence"/>
</dbReference>
<protein>
    <submittedName>
        <fullName evidence="3">Putative glycosyltransferase</fullName>
    </submittedName>
</protein>
<dbReference type="PANTHER" id="PTHR12526:SF627">
    <property type="entry name" value="D-RHAMNOSYLTRANSFERASE WBPZ"/>
    <property type="match status" value="1"/>
</dbReference>
<dbReference type="RefSeq" id="WP_002434823.1">
    <property type="nucleotide sequence ID" value="NZ_BAFF01000003.1"/>
</dbReference>
<feature type="domain" description="Glycosyl transferase family 1" evidence="1">
    <location>
        <begin position="193"/>
        <end position="347"/>
    </location>
</feature>
<reference evidence="3 4" key="1">
    <citation type="submission" date="2012-02" db="EMBL/GenBank/DDBJ databases">
        <title>Whole genome shotgun sequence of Escherichia hermannii NBRC 105704.</title>
        <authorList>
            <person name="Yoshida I."/>
            <person name="Hosoyama A."/>
            <person name="Tsuchikane K."/>
            <person name="Katsumata H."/>
            <person name="Yamazaki S."/>
            <person name="Fujita N."/>
        </authorList>
    </citation>
    <scope>NUCLEOTIDE SEQUENCE [LARGE SCALE GENOMIC DNA]</scope>
    <source>
        <strain evidence="3 4">NBRC 105704</strain>
    </source>
</reference>
<dbReference type="GO" id="GO:0016757">
    <property type="term" value="F:glycosyltransferase activity"/>
    <property type="evidence" value="ECO:0007669"/>
    <property type="project" value="InterPro"/>
</dbReference>
<dbReference type="InterPro" id="IPR028098">
    <property type="entry name" value="Glyco_trans_4-like_N"/>
</dbReference>
<keyword evidence="4" id="KW-1185">Reference proteome</keyword>
<dbReference type="InterPro" id="IPR001296">
    <property type="entry name" value="Glyco_trans_1"/>
</dbReference>
<dbReference type="EMBL" id="BAFF01000003">
    <property type="protein sequence ID" value="GAB51562.1"/>
    <property type="molecule type" value="Genomic_DNA"/>
</dbReference>
<gene>
    <name evidence="3" type="ORF">EH105704_03_00660</name>
</gene>
<dbReference type="Pfam" id="PF13439">
    <property type="entry name" value="Glyco_transf_4"/>
    <property type="match status" value="1"/>
</dbReference>
<comment type="caution">
    <text evidence="3">The sequence shown here is derived from an EMBL/GenBank/DDBJ whole genome shotgun (WGS) entry which is preliminary data.</text>
</comment>
<dbReference type="Gene3D" id="3.40.50.2000">
    <property type="entry name" value="Glycogen Phosphorylase B"/>
    <property type="match status" value="2"/>
</dbReference>
<dbReference type="GeneID" id="92827826"/>
<dbReference type="CDD" id="cd03795">
    <property type="entry name" value="GT4_WfcD-like"/>
    <property type="match status" value="1"/>
</dbReference>
<evidence type="ECO:0000313" key="4">
    <source>
        <dbReference type="Proteomes" id="UP000010297"/>
    </source>
</evidence>